<evidence type="ECO:0000313" key="4">
    <source>
        <dbReference type="EMBL" id="MEK7950613.1"/>
    </source>
</evidence>
<name>A0ABU9ASW5_9BACT</name>
<dbReference type="Proteomes" id="UP001371305">
    <property type="component" value="Unassembled WGS sequence"/>
</dbReference>
<dbReference type="PANTHER" id="PTHR43877:SF2">
    <property type="entry name" value="AMINOALKYLPHOSPHONATE N-ACETYLTRANSFERASE-RELATED"/>
    <property type="match status" value="1"/>
</dbReference>
<keyword evidence="5" id="KW-1185">Reference proteome</keyword>
<keyword evidence="2" id="KW-0012">Acyltransferase</keyword>
<evidence type="ECO:0000313" key="5">
    <source>
        <dbReference type="Proteomes" id="UP001371305"/>
    </source>
</evidence>
<dbReference type="InterPro" id="IPR050832">
    <property type="entry name" value="Bact_Acetyltransf"/>
</dbReference>
<dbReference type="SUPFAM" id="SSF55729">
    <property type="entry name" value="Acyl-CoA N-acyltransferases (Nat)"/>
    <property type="match status" value="1"/>
</dbReference>
<organism evidence="4 5">
    <name type="scientific">Luteolibacter soli</name>
    <dbReference type="NCBI Taxonomy" id="3135280"/>
    <lineage>
        <taxon>Bacteria</taxon>
        <taxon>Pseudomonadati</taxon>
        <taxon>Verrucomicrobiota</taxon>
        <taxon>Verrucomicrobiia</taxon>
        <taxon>Verrucomicrobiales</taxon>
        <taxon>Verrucomicrobiaceae</taxon>
        <taxon>Luteolibacter</taxon>
    </lineage>
</organism>
<evidence type="ECO:0000259" key="3">
    <source>
        <dbReference type="PROSITE" id="PS51186"/>
    </source>
</evidence>
<reference evidence="4 5" key="1">
    <citation type="submission" date="2024-04" db="EMBL/GenBank/DDBJ databases">
        <title>Luteolibacter sp. isolated from soil.</title>
        <authorList>
            <person name="An J."/>
        </authorList>
    </citation>
    <scope>NUCLEOTIDE SEQUENCE [LARGE SCALE GENOMIC DNA]</scope>
    <source>
        <strain evidence="4 5">Y139</strain>
    </source>
</reference>
<dbReference type="Gene3D" id="3.40.630.30">
    <property type="match status" value="1"/>
</dbReference>
<dbReference type="RefSeq" id="WP_341404221.1">
    <property type="nucleotide sequence ID" value="NZ_JBBUKT010000003.1"/>
</dbReference>
<dbReference type="PROSITE" id="PS51186">
    <property type="entry name" value="GNAT"/>
    <property type="match status" value="1"/>
</dbReference>
<dbReference type="InterPro" id="IPR016181">
    <property type="entry name" value="Acyl_CoA_acyltransferase"/>
</dbReference>
<dbReference type="InterPro" id="IPR000182">
    <property type="entry name" value="GNAT_dom"/>
</dbReference>
<evidence type="ECO:0000256" key="2">
    <source>
        <dbReference type="ARBA" id="ARBA00023315"/>
    </source>
</evidence>
<keyword evidence="1" id="KW-0808">Transferase</keyword>
<dbReference type="CDD" id="cd04301">
    <property type="entry name" value="NAT_SF"/>
    <property type="match status" value="1"/>
</dbReference>
<evidence type="ECO:0000256" key="1">
    <source>
        <dbReference type="ARBA" id="ARBA00022679"/>
    </source>
</evidence>
<proteinExistence type="predicted"/>
<comment type="caution">
    <text evidence="4">The sequence shown here is derived from an EMBL/GenBank/DDBJ whole genome shotgun (WGS) entry which is preliminary data.</text>
</comment>
<accession>A0ABU9ASW5</accession>
<dbReference type="PANTHER" id="PTHR43877">
    <property type="entry name" value="AMINOALKYLPHOSPHONATE N-ACETYLTRANSFERASE-RELATED-RELATED"/>
    <property type="match status" value="1"/>
</dbReference>
<protein>
    <submittedName>
        <fullName evidence="4">GNAT family N-acetyltransferase</fullName>
    </submittedName>
</protein>
<gene>
    <name evidence="4" type="ORF">WKV53_08905</name>
</gene>
<sequence>MALELVPAIAEFIPRLSVICHEAFSALHDRCGVERDIPAPEVGEMIIGQTVQRPDYTGVMAVLDGEIIGSNFLTFADEVAGVGPITVDPKVQSKGIGRALMQWVIDEARRREIRQVRLFQEALNITSLSLYTALGFDWRDSAVLMQAAPAAEEDPEVRPITGDDLPVIAELSRLAYGFSRAGDAAQLIEFQVPGFLKLRGGKPVAYLFATLFGHAGAETDEDLLGLASQAARHLPPPVAKYICPMARTGLFRKAMAAGHRTGKVLSYMSFGDYTPPTGAHFPSIQC</sequence>
<dbReference type="Pfam" id="PF00583">
    <property type="entry name" value="Acetyltransf_1"/>
    <property type="match status" value="1"/>
</dbReference>
<dbReference type="EMBL" id="JBBUKT010000003">
    <property type="protein sequence ID" value="MEK7950613.1"/>
    <property type="molecule type" value="Genomic_DNA"/>
</dbReference>
<feature type="domain" description="N-acetyltransferase" evidence="3">
    <location>
        <begin position="11"/>
        <end position="172"/>
    </location>
</feature>